<dbReference type="InterPro" id="IPR013986">
    <property type="entry name" value="DExx_box_DNA_helicase_dom_sf"/>
</dbReference>
<comment type="catalytic activity">
    <reaction evidence="9">
        <text>ATP + H2O = ADP + phosphate + H(+)</text>
        <dbReference type="Rhea" id="RHEA:13065"/>
        <dbReference type="ChEBI" id="CHEBI:15377"/>
        <dbReference type="ChEBI" id="CHEBI:15378"/>
        <dbReference type="ChEBI" id="CHEBI:30616"/>
        <dbReference type="ChEBI" id="CHEBI:43474"/>
        <dbReference type="ChEBI" id="CHEBI:456216"/>
        <dbReference type="EC" id="5.6.2.4"/>
    </reaction>
</comment>
<dbReference type="EC" id="5.6.2.4" evidence="8"/>
<dbReference type="Proteomes" id="UP000623129">
    <property type="component" value="Unassembled WGS sequence"/>
</dbReference>
<dbReference type="Gene3D" id="1.10.486.10">
    <property type="entry name" value="PCRA, domain 4"/>
    <property type="match status" value="1"/>
</dbReference>
<feature type="domain" description="UvrD-like helicase ATP-binding" evidence="11">
    <location>
        <begin position="312"/>
        <end position="599"/>
    </location>
</feature>
<keyword evidence="4 10" id="KW-0347">Helicase</keyword>
<dbReference type="FunFam" id="1.10.10.160:FF:000007">
    <property type="entry name" value="p-loop containing nucleoside triphosphate hydrolase superfamily protein"/>
    <property type="match status" value="1"/>
</dbReference>
<dbReference type="OrthoDB" id="1470711at2759"/>
<proteinExistence type="inferred from homology"/>
<evidence type="ECO:0000256" key="4">
    <source>
        <dbReference type="ARBA" id="ARBA00022806"/>
    </source>
</evidence>
<dbReference type="AlphaFoldDB" id="A0A833RI74"/>
<evidence type="ECO:0000256" key="9">
    <source>
        <dbReference type="ARBA" id="ARBA00048988"/>
    </source>
</evidence>
<comment type="caution">
    <text evidence="13">The sequence shown here is derived from an EMBL/GenBank/DDBJ whole genome shotgun (WGS) entry which is preliminary data.</text>
</comment>
<organism evidence="13 14">
    <name type="scientific">Carex littledalei</name>
    <dbReference type="NCBI Taxonomy" id="544730"/>
    <lineage>
        <taxon>Eukaryota</taxon>
        <taxon>Viridiplantae</taxon>
        <taxon>Streptophyta</taxon>
        <taxon>Embryophyta</taxon>
        <taxon>Tracheophyta</taxon>
        <taxon>Spermatophyta</taxon>
        <taxon>Magnoliopsida</taxon>
        <taxon>Liliopsida</taxon>
        <taxon>Poales</taxon>
        <taxon>Cyperaceae</taxon>
        <taxon>Cyperoideae</taxon>
        <taxon>Cariceae</taxon>
        <taxon>Carex</taxon>
        <taxon>Carex subgen. Euthyceras</taxon>
    </lineage>
</organism>
<dbReference type="PANTHER" id="PTHR11070">
    <property type="entry name" value="UVRD / RECB / PCRA DNA HELICASE FAMILY MEMBER"/>
    <property type="match status" value="1"/>
</dbReference>
<keyword evidence="2 10" id="KW-0547">Nucleotide-binding</keyword>
<sequence length="1164" mass="132049">MLEGRASNFKTLPVRRSLPSLSLSLSPSPFPHNIQLRVEKTMNKENAPPPGSTAVTSCSRASKPFLPCKRPFSPFSNKYTSNQLLNWAPLSDIKNKTQKPEEQTESFYSTPLKPRELTWCQSSVLDEELDEAFIQTVDTICRERSRKKPERSSSIQLDEVGTWGSNREGQTEWMHDRCGEITIPVNSTQGESIFSDEAFLQEVDLLCERSILKEEKSVSIGDVGACMRIEQNEVNFDQAHGERHDNGNLIPLNNAQEEVSCSNGGSLAQIDVICGQSYTIPKNEENRLDLSERQAKDDEHLMPEKYKEYFKSLNDKQREAACNDVSVPLMIAAGPGSGKTSTMVGRVLTLLNEGIAPDNILAMTFTTVAVSEMRERIAKVVGRQIAKELVISTFHSFSLQFCRSHAEKLGRTTEFLVYGHGQQRRAVIEAMRLVENEKNASSESCIDGIKSFKEQSKKWEKFVTKAKASGRTPEECKRSGDLTGASILQHYNEILKSCNALDYNDFISCSIMLLSDFPEVQRECTGKWKAIVVDEFQDTSSMQYQLLRILGSHNHITIVGDDDQSIFSFNGADVSGFDSFRRDYPNHKEIRLNKNYRSTKSIVEAATALIHNNTKRDLKCHKLVETDNPDGSKINVKECHSEEAQCAYVVDKIIEITSSSISNYGNIAVLYRRQISGKAFQMAFRERKIPFNIHGVAFYRKKVIKAILAILKTTLSGCDDGPSRQAFKALFPGDKEEKKKVVEYVEKISYARKCGFLLAARDIFSAKISGTFKRAQLTQGRKVLSTLDMISKLVQREQSISVVVTSAADVLPQKYLLEQRATVNVDGGKFLNEDHDIRSVIQVLMDDLSDFLSNHFSNLEEATESTEKGCASTLKSFIDYIAVRETENFRSRRNENENSVTLTTIHQSKGLEWDVVFIVKANDSEIPLLHEYNSISKEGGISLEEERRLFYVAMTRARKKLHILYLTLDFNRQLLQPSRFLKELPQHLLECQGEDLEQWGPKSKEIPPFEGNANKITECRGGSSCLPTELAQMFPGNEFLKRFETEDRSIVSHLFHQWARKQAFQTPKRLLDKDVLSDLKSCLSSNEAFQYAEYIIRWEQIPIDKRAYLTRERQEHFQKQRIENCMSSSEATPKQIAYLRNLGCTVVPTSRLHASHLIEQYKSL</sequence>
<dbReference type="CDD" id="cd17932">
    <property type="entry name" value="DEXQc_UvrD"/>
    <property type="match status" value="1"/>
</dbReference>
<dbReference type="EMBL" id="SWLB01000008">
    <property type="protein sequence ID" value="KAF3335509.1"/>
    <property type="molecule type" value="Genomic_DNA"/>
</dbReference>
<dbReference type="GO" id="GO:0016787">
    <property type="term" value="F:hydrolase activity"/>
    <property type="evidence" value="ECO:0007669"/>
    <property type="project" value="UniProtKB-UniRule"/>
</dbReference>
<evidence type="ECO:0000256" key="3">
    <source>
        <dbReference type="ARBA" id="ARBA00022801"/>
    </source>
</evidence>
<dbReference type="Pfam" id="PF00580">
    <property type="entry name" value="UvrD-helicase"/>
    <property type="match status" value="1"/>
</dbReference>
<dbReference type="GO" id="GO:0003677">
    <property type="term" value="F:DNA binding"/>
    <property type="evidence" value="ECO:0007669"/>
    <property type="project" value="InterPro"/>
</dbReference>
<dbReference type="Gene3D" id="1.10.10.160">
    <property type="match status" value="1"/>
</dbReference>
<feature type="domain" description="UvrD-like helicase C-terminal" evidence="12">
    <location>
        <begin position="600"/>
        <end position="910"/>
    </location>
</feature>
<keyword evidence="6" id="KW-0413">Isomerase</keyword>
<evidence type="ECO:0000256" key="10">
    <source>
        <dbReference type="PROSITE-ProRule" id="PRU00560"/>
    </source>
</evidence>
<name>A0A833RI74_9POAL</name>
<evidence type="ECO:0000256" key="1">
    <source>
        <dbReference type="ARBA" id="ARBA00009922"/>
    </source>
</evidence>
<evidence type="ECO:0000256" key="7">
    <source>
        <dbReference type="ARBA" id="ARBA00034617"/>
    </source>
</evidence>
<dbReference type="InterPro" id="IPR027417">
    <property type="entry name" value="P-loop_NTPase"/>
</dbReference>
<accession>A0A833RI74</accession>
<protein>
    <recommendedName>
        <fullName evidence="8">DNA 3'-5' helicase</fullName>
        <ecNumber evidence="8">5.6.2.4</ecNumber>
    </recommendedName>
</protein>
<dbReference type="InterPro" id="IPR000212">
    <property type="entry name" value="DNA_helicase_UvrD/REP"/>
</dbReference>
<comment type="similarity">
    <text evidence="1">Belongs to the helicase family. UvrD subfamily.</text>
</comment>
<dbReference type="PANTHER" id="PTHR11070:SF61">
    <property type="entry name" value="DNA 3'-5' HELICASE"/>
    <property type="match status" value="1"/>
</dbReference>
<dbReference type="PROSITE" id="PS51217">
    <property type="entry name" value="UVRD_HELICASE_CTER"/>
    <property type="match status" value="1"/>
</dbReference>
<feature type="binding site" evidence="10">
    <location>
        <begin position="333"/>
        <end position="340"/>
    </location>
    <ligand>
        <name>ATP</name>
        <dbReference type="ChEBI" id="CHEBI:30616"/>
    </ligand>
</feature>
<evidence type="ECO:0000256" key="6">
    <source>
        <dbReference type="ARBA" id="ARBA00023235"/>
    </source>
</evidence>
<dbReference type="Gene3D" id="3.40.50.300">
    <property type="entry name" value="P-loop containing nucleotide triphosphate hydrolases"/>
    <property type="match status" value="2"/>
</dbReference>
<comment type="catalytic activity">
    <reaction evidence="7">
        <text>Couples ATP hydrolysis with the unwinding of duplex DNA by translocating in the 3'-5' direction.</text>
        <dbReference type="EC" id="5.6.2.4"/>
    </reaction>
</comment>
<dbReference type="GO" id="GO:0043138">
    <property type="term" value="F:3'-5' DNA helicase activity"/>
    <property type="evidence" value="ECO:0007669"/>
    <property type="project" value="UniProtKB-EC"/>
</dbReference>
<dbReference type="PROSITE" id="PS51198">
    <property type="entry name" value="UVRD_HELICASE_ATP_BIND"/>
    <property type="match status" value="1"/>
</dbReference>
<reference evidence="13" key="1">
    <citation type="submission" date="2020-01" db="EMBL/GenBank/DDBJ databases">
        <title>Genome sequence of Kobresia littledalei, the first chromosome-level genome in the family Cyperaceae.</title>
        <authorList>
            <person name="Qu G."/>
        </authorList>
    </citation>
    <scope>NUCLEOTIDE SEQUENCE</scope>
    <source>
        <strain evidence="13">C.B.Clarke</strain>
        <tissue evidence="13">Leaf</tissue>
    </source>
</reference>
<dbReference type="CDD" id="cd18807">
    <property type="entry name" value="SF1_C_UvrD"/>
    <property type="match status" value="1"/>
</dbReference>
<evidence type="ECO:0000256" key="5">
    <source>
        <dbReference type="ARBA" id="ARBA00022840"/>
    </source>
</evidence>
<dbReference type="Pfam" id="PF13361">
    <property type="entry name" value="UvrD_C"/>
    <property type="match status" value="1"/>
</dbReference>
<evidence type="ECO:0000259" key="12">
    <source>
        <dbReference type="PROSITE" id="PS51217"/>
    </source>
</evidence>
<dbReference type="GO" id="GO:0005524">
    <property type="term" value="F:ATP binding"/>
    <property type="evidence" value="ECO:0007669"/>
    <property type="project" value="UniProtKB-UniRule"/>
</dbReference>
<keyword evidence="3 10" id="KW-0378">Hydrolase</keyword>
<keyword evidence="5 10" id="KW-0067">ATP-binding</keyword>
<gene>
    <name evidence="13" type="ORF">FCM35_KLT20016</name>
</gene>
<dbReference type="InterPro" id="IPR014017">
    <property type="entry name" value="DNA_helicase_UvrD-like_C"/>
</dbReference>
<evidence type="ECO:0000313" key="14">
    <source>
        <dbReference type="Proteomes" id="UP000623129"/>
    </source>
</evidence>
<evidence type="ECO:0000256" key="8">
    <source>
        <dbReference type="ARBA" id="ARBA00034808"/>
    </source>
</evidence>
<dbReference type="GO" id="GO:0005634">
    <property type="term" value="C:nucleus"/>
    <property type="evidence" value="ECO:0007669"/>
    <property type="project" value="TreeGrafter"/>
</dbReference>
<evidence type="ECO:0000313" key="13">
    <source>
        <dbReference type="EMBL" id="KAF3335509.1"/>
    </source>
</evidence>
<dbReference type="SUPFAM" id="SSF52540">
    <property type="entry name" value="P-loop containing nucleoside triphosphate hydrolases"/>
    <property type="match status" value="1"/>
</dbReference>
<dbReference type="InterPro" id="IPR014016">
    <property type="entry name" value="UvrD-like_ATP-bd"/>
</dbReference>
<dbReference type="GO" id="GO:0000725">
    <property type="term" value="P:recombinational repair"/>
    <property type="evidence" value="ECO:0007669"/>
    <property type="project" value="TreeGrafter"/>
</dbReference>
<evidence type="ECO:0000259" key="11">
    <source>
        <dbReference type="PROSITE" id="PS51198"/>
    </source>
</evidence>
<evidence type="ECO:0000256" key="2">
    <source>
        <dbReference type="ARBA" id="ARBA00022741"/>
    </source>
</evidence>
<keyword evidence="14" id="KW-1185">Reference proteome</keyword>